<sequence length="118" mass="12295">MIAFSRTAVLAVQLIVPICVLAATSGMSQAGDVKAGRAKAMMCQACHGLDGLSKTPDSPNIASQIEPYLVAQLQAFKSGLRKNDAMSVVAPTLSDKDIEDLAAYYAAIEISVGKLPGQ</sequence>
<name>A0A1M5LK37_9BRAD</name>
<evidence type="ECO:0000313" key="10">
    <source>
        <dbReference type="Proteomes" id="UP000190675"/>
    </source>
</evidence>
<evidence type="ECO:0000256" key="2">
    <source>
        <dbReference type="ARBA" id="ARBA00022617"/>
    </source>
</evidence>
<evidence type="ECO:0000256" key="1">
    <source>
        <dbReference type="ARBA" id="ARBA00022448"/>
    </source>
</evidence>
<dbReference type="SUPFAM" id="SSF46626">
    <property type="entry name" value="Cytochrome c"/>
    <property type="match status" value="1"/>
</dbReference>
<evidence type="ECO:0000256" key="6">
    <source>
        <dbReference type="PROSITE-ProRule" id="PRU00433"/>
    </source>
</evidence>
<dbReference type="InterPro" id="IPR036909">
    <property type="entry name" value="Cyt_c-like_dom_sf"/>
</dbReference>
<dbReference type="PANTHER" id="PTHR33751:SF9">
    <property type="entry name" value="CYTOCHROME C4"/>
    <property type="match status" value="1"/>
</dbReference>
<dbReference type="PANTHER" id="PTHR33751">
    <property type="entry name" value="CBB3-TYPE CYTOCHROME C OXIDASE SUBUNIT FIXP"/>
    <property type="match status" value="1"/>
</dbReference>
<proteinExistence type="predicted"/>
<dbReference type="PROSITE" id="PS51007">
    <property type="entry name" value="CYTC"/>
    <property type="match status" value="1"/>
</dbReference>
<gene>
    <name evidence="9" type="ORF">SAMN05444169_3499</name>
</gene>
<dbReference type="Gene3D" id="1.10.760.10">
    <property type="entry name" value="Cytochrome c-like domain"/>
    <property type="match status" value="1"/>
</dbReference>
<keyword evidence="4" id="KW-0249">Electron transport</keyword>
<evidence type="ECO:0000256" key="5">
    <source>
        <dbReference type="ARBA" id="ARBA00023004"/>
    </source>
</evidence>
<dbReference type="GO" id="GO:0046872">
    <property type="term" value="F:metal ion binding"/>
    <property type="evidence" value="ECO:0007669"/>
    <property type="project" value="UniProtKB-KW"/>
</dbReference>
<dbReference type="Pfam" id="PF00034">
    <property type="entry name" value="Cytochrom_C"/>
    <property type="match status" value="1"/>
</dbReference>
<reference evidence="9 10" key="1">
    <citation type="submission" date="2016-11" db="EMBL/GenBank/DDBJ databases">
        <authorList>
            <person name="Jaros S."/>
            <person name="Januszkiewicz K."/>
            <person name="Wedrychowicz H."/>
        </authorList>
    </citation>
    <scope>NUCLEOTIDE SEQUENCE [LARGE SCALE GENOMIC DNA]</scope>
    <source>
        <strain evidence="9 10">GAS242</strain>
    </source>
</reference>
<dbReference type="GO" id="GO:0009055">
    <property type="term" value="F:electron transfer activity"/>
    <property type="evidence" value="ECO:0007669"/>
    <property type="project" value="InterPro"/>
</dbReference>
<keyword evidence="5 6" id="KW-0408">Iron</keyword>
<keyword evidence="7" id="KW-0732">Signal</keyword>
<dbReference type="GO" id="GO:0020037">
    <property type="term" value="F:heme binding"/>
    <property type="evidence" value="ECO:0007669"/>
    <property type="project" value="InterPro"/>
</dbReference>
<feature type="domain" description="Cytochrome c" evidence="8">
    <location>
        <begin position="31"/>
        <end position="109"/>
    </location>
</feature>
<evidence type="ECO:0000259" key="8">
    <source>
        <dbReference type="PROSITE" id="PS51007"/>
    </source>
</evidence>
<feature type="chain" id="PRO_5013382151" evidence="7">
    <location>
        <begin position="23"/>
        <end position="118"/>
    </location>
</feature>
<protein>
    <submittedName>
        <fullName evidence="9">Cytochrome c553</fullName>
    </submittedName>
</protein>
<keyword evidence="1" id="KW-0813">Transport</keyword>
<organism evidence="9 10">
    <name type="scientific">Bradyrhizobium erythrophlei</name>
    <dbReference type="NCBI Taxonomy" id="1437360"/>
    <lineage>
        <taxon>Bacteria</taxon>
        <taxon>Pseudomonadati</taxon>
        <taxon>Pseudomonadota</taxon>
        <taxon>Alphaproteobacteria</taxon>
        <taxon>Hyphomicrobiales</taxon>
        <taxon>Nitrobacteraceae</taxon>
        <taxon>Bradyrhizobium</taxon>
    </lineage>
</organism>
<dbReference type="Proteomes" id="UP000190675">
    <property type="component" value="Chromosome I"/>
</dbReference>
<evidence type="ECO:0000256" key="7">
    <source>
        <dbReference type="SAM" id="SignalP"/>
    </source>
</evidence>
<feature type="signal peptide" evidence="7">
    <location>
        <begin position="1"/>
        <end position="22"/>
    </location>
</feature>
<keyword evidence="3 6" id="KW-0479">Metal-binding</keyword>
<dbReference type="InterPro" id="IPR050597">
    <property type="entry name" value="Cytochrome_c_Oxidase_Subunit"/>
</dbReference>
<evidence type="ECO:0000256" key="4">
    <source>
        <dbReference type="ARBA" id="ARBA00022982"/>
    </source>
</evidence>
<evidence type="ECO:0000313" key="9">
    <source>
        <dbReference type="EMBL" id="SHG65039.1"/>
    </source>
</evidence>
<keyword evidence="2 6" id="KW-0349">Heme</keyword>
<evidence type="ECO:0000256" key="3">
    <source>
        <dbReference type="ARBA" id="ARBA00022723"/>
    </source>
</evidence>
<dbReference type="EMBL" id="LT670818">
    <property type="protein sequence ID" value="SHG65039.1"/>
    <property type="molecule type" value="Genomic_DNA"/>
</dbReference>
<dbReference type="InterPro" id="IPR009056">
    <property type="entry name" value="Cyt_c-like_dom"/>
</dbReference>
<dbReference type="AlphaFoldDB" id="A0A1M5LK37"/>
<accession>A0A1M5LK37</accession>